<gene>
    <name evidence="4" type="ORF">VP01_1779g1</name>
</gene>
<evidence type="ECO:0000256" key="1">
    <source>
        <dbReference type="SAM" id="Phobius"/>
    </source>
</evidence>
<keyword evidence="1" id="KW-0472">Membrane</keyword>
<evidence type="ECO:0000313" key="5">
    <source>
        <dbReference type="Proteomes" id="UP000037035"/>
    </source>
</evidence>
<evidence type="ECO:0000313" key="4">
    <source>
        <dbReference type="EMBL" id="KNZ59235.1"/>
    </source>
</evidence>
<dbReference type="Pfam" id="PF25278">
    <property type="entry name" value="DUF7872"/>
    <property type="match status" value="2"/>
</dbReference>
<dbReference type="Proteomes" id="UP000037035">
    <property type="component" value="Unassembled WGS sequence"/>
</dbReference>
<feature type="domain" description="DUF7872" evidence="3">
    <location>
        <begin position="243"/>
        <end position="336"/>
    </location>
</feature>
<reference evidence="4 5" key="1">
    <citation type="submission" date="2015-08" db="EMBL/GenBank/DDBJ databases">
        <title>Next Generation Sequencing and Analysis of the Genome of Puccinia sorghi L Schw, the Causal Agent of Maize Common Rust.</title>
        <authorList>
            <person name="Rochi L."/>
            <person name="Burguener G."/>
            <person name="Darino M."/>
            <person name="Turjanski A."/>
            <person name="Kreff E."/>
            <person name="Dieguez M.J."/>
            <person name="Sacco F."/>
        </authorList>
    </citation>
    <scope>NUCLEOTIDE SEQUENCE [LARGE SCALE GENOMIC DNA]</scope>
    <source>
        <strain evidence="4 5">RO10H11247</strain>
    </source>
</reference>
<dbReference type="EMBL" id="LAVV01006591">
    <property type="protein sequence ID" value="KNZ59235.1"/>
    <property type="molecule type" value="Genomic_DNA"/>
</dbReference>
<proteinExistence type="predicted"/>
<accession>A0A0L6VGI7</accession>
<dbReference type="PANTHER" id="PTHR33339:SF1">
    <property type="entry name" value="LYSM DOMAIN-CONTAINING PROTEIN"/>
    <property type="match status" value="1"/>
</dbReference>
<dbReference type="PANTHER" id="PTHR33339">
    <property type="entry name" value="LYSM DOMAIN-CONTAINING PROTEIN"/>
    <property type="match status" value="1"/>
</dbReference>
<organism evidence="4 5">
    <name type="scientific">Puccinia sorghi</name>
    <dbReference type="NCBI Taxonomy" id="27349"/>
    <lineage>
        <taxon>Eukaryota</taxon>
        <taxon>Fungi</taxon>
        <taxon>Dikarya</taxon>
        <taxon>Basidiomycota</taxon>
        <taxon>Pucciniomycotina</taxon>
        <taxon>Pucciniomycetes</taxon>
        <taxon>Pucciniales</taxon>
        <taxon>Pucciniaceae</taxon>
        <taxon>Puccinia</taxon>
    </lineage>
</organism>
<name>A0A0L6VGI7_9BASI</name>
<feature type="transmembrane region" description="Helical" evidence="1">
    <location>
        <begin position="186"/>
        <end position="205"/>
    </location>
</feature>
<feature type="signal peptide" evidence="2">
    <location>
        <begin position="1"/>
        <end position="33"/>
    </location>
</feature>
<evidence type="ECO:0000259" key="3">
    <source>
        <dbReference type="Pfam" id="PF25278"/>
    </source>
</evidence>
<evidence type="ECO:0000256" key="2">
    <source>
        <dbReference type="SAM" id="SignalP"/>
    </source>
</evidence>
<dbReference type="VEuPathDB" id="FungiDB:VP01_1779g1"/>
<feature type="domain" description="DUF7872" evidence="3">
    <location>
        <begin position="385"/>
        <end position="459"/>
    </location>
</feature>
<keyword evidence="1" id="KW-1133">Transmembrane helix</keyword>
<keyword evidence="2" id="KW-0732">Signal</keyword>
<protein>
    <recommendedName>
        <fullName evidence="3">DUF7872 domain-containing protein</fullName>
    </recommendedName>
</protein>
<dbReference type="AlphaFoldDB" id="A0A0L6VGI7"/>
<keyword evidence="5" id="KW-1185">Reference proteome</keyword>
<keyword evidence="1" id="KW-0812">Transmembrane</keyword>
<sequence>MGLLSIGKSHSASRFFGLQLISTWLALASLAAALQISTHVTNPAINQTLENARRNCTRRPLTVALWQELQLNEYMISKVGGKTLNLKAYADEVNVTNFMCGIGQTCDAGQLCSSAMAPDWYILVATQNWNKVMNMLYTSLSFGHRAYHGELFCRLSYLFWFPESKGESRELPPKQINDLSPPSSTLLFASATWLALIASFTGALPGMIFPGMWVWTWIFLQGLLYTTASEIWFYQNVIRAPPDVRSGYTRWIEFAWMLSKLEDKSQEKLSNYTKGVLQSGISTEEGMYGVLQNGAFLQKTIEKTQFNLQVSFESVIKLRLLAAIFRAQSIFIIRNSVSRSCYVAKRYRHRITLIRVLRRILVRNQGPMEPLRVEMCYPIAVPIMLRAKGTKTHRRIYGASLVESKYGFTVEFLTNAAWRCQTKYGDYEHDPYTNTTLPMDTNADCLFNLPVCDCSSPGKRLCFHHEEKRCANSQSLYESRGSDSSFWNTIHLIFIHTSIEKQDRHQKWLINLRSFSLFKNDLHSSAKHCGDLRNFGRLKVSHFVIRGFNFHSTMQWFSCFAIKGGWVHDESWSSVELNFKGHHAKWLSLSGE</sequence>
<dbReference type="OrthoDB" id="2501761at2759"/>
<dbReference type="InterPro" id="IPR057194">
    <property type="entry name" value="DUF7872"/>
</dbReference>
<comment type="caution">
    <text evidence="4">The sequence shown here is derived from an EMBL/GenBank/DDBJ whole genome shotgun (WGS) entry which is preliminary data.</text>
</comment>
<feature type="chain" id="PRO_5005568531" description="DUF7872 domain-containing protein" evidence="2">
    <location>
        <begin position="34"/>
        <end position="592"/>
    </location>
</feature>